<evidence type="ECO:0000259" key="8">
    <source>
        <dbReference type="Pfam" id="PF00149"/>
    </source>
</evidence>
<dbReference type="Pfam" id="PF12320">
    <property type="entry name" value="SbcD_C"/>
    <property type="match status" value="1"/>
</dbReference>
<comment type="subunit">
    <text evidence="2 7">Heterodimer of SbcC and SbcD.</text>
</comment>
<evidence type="ECO:0000313" key="11">
    <source>
        <dbReference type="Proteomes" id="UP001162734"/>
    </source>
</evidence>
<dbReference type="CDD" id="cd00840">
    <property type="entry name" value="MPP_Mre11_N"/>
    <property type="match status" value="1"/>
</dbReference>
<dbReference type="PANTHER" id="PTHR30337">
    <property type="entry name" value="COMPONENT OF ATP-DEPENDENT DSDNA EXONUCLEASE"/>
    <property type="match status" value="1"/>
</dbReference>
<keyword evidence="6 7" id="KW-0269">Exonuclease</keyword>
<dbReference type="EMBL" id="AP025592">
    <property type="protein sequence ID" value="BDG07931.1"/>
    <property type="molecule type" value="Genomic_DNA"/>
</dbReference>
<feature type="domain" description="Nuclease SbcCD subunit D C-terminal" evidence="9">
    <location>
        <begin position="269"/>
        <end position="359"/>
    </location>
</feature>
<dbReference type="InterPro" id="IPR029052">
    <property type="entry name" value="Metallo-depent_PP-like"/>
</dbReference>
<dbReference type="Gene3D" id="3.60.21.10">
    <property type="match status" value="1"/>
</dbReference>
<evidence type="ECO:0000256" key="3">
    <source>
        <dbReference type="ARBA" id="ARBA00013365"/>
    </source>
</evidence>
<proteinExistence type="inferred from homology"/>
<dbReference type="InterPro" id="IPR026843">
    <property type="entry name" value="SbcD_C"/>
</dbReference>
<evidence type="ECO:0000313" key="10">
    <source>
        <dbReference type="EMBL" id="BDG07931.1"/>
    </source>
</evidence>
<evidence type="ECO:0000256" key="7">
    <source>
        <dbReference type="RuleBase" id="RU363069"/>
    </source>
</evidence>
<evidence type="ECO:0000256" key="2">
    <source>
        <dbReference type="ARBA" id="ARBA00011322"/>
    </source>
</evidence>
<evidence type="ECO:0000256" key="6">
    <source>
        <dbReference type="ARBA" id="ARBA00022839"/>
    </source>
</evidence>
<dbReference type="Pfam" id="PF00149">
    <property type="entry name" value="Metallophos"/>
    <property type="match status" value="1"/>
</dbReference>
<evidence type="ECO:0000256" key="5">
    <source>
        <dbReference type="ARBA" id="ARBA00022801"/>
    </source>
</evidence>
<dbReference type="InterPro" id="IPR004593">
    <property type="entry name" value="SbcD"/>
</dbReference>
<dbReference type="PANTHER" id="PTHR30337:SF0">
    <property type="entry name" value="NUCLEASE SBCCD SUBUNIT D"/>
    <property type="match status" value="1"/>
</dbReference>
<keyword evidence="7" id="KW-0235">DNA replication</keyword>
<dbReference type="InterPro" id="IPR050535">
    <property type="entry name" value="DNA_Repair-Maintenance_Comp"/>
</dbReference>
<keyword evidence="5 7" id="KW-0378">Hydrolase</keyword>
<keyword evidence="7" id="KW-0233">DNA recombination</keyword>
<evidence type="ECO:0000256" key="1">
    <source>
        <dbReference type="ARBA" id="ARBA00010555"/>
    </source>
</evidence>
<gene>
    <name evidence="7 10" type="primary">sbcD</name>
    <name evidence="10" type="ORF">AMPC_10440</name>
</gene>
<feature type="domain" description="Calcineurin-like phosphoesterase" evidence="8">
    <location>
        <begin position="3"/>
        <end position="220"/>
    </location>
</feature>
<dbReference type="InterPro" id="IPR041796">
    <property type="entry name" value="Mre11_N"/>
</dbReference>
<keyword evidence="4 7" id="KW-0540">Nuclease</keyword>
<protein>
    <recommendedName>
        <fullName evidence="3 7">Nuclease SbcCD subunit D</fullName>
    </recommendedName>
</protein>
<name>A0ABM7X7V9_9BACT</name>
<sequence length="386" mass="41307">MAFRLLHTSDWHLGRALHGESLLEDQVHALEQLRLLLREERPHAVVISGDVYDRAVPPAEAVALLDDFLTRTRAELGIPLVLLAGNHDSGERLAFGARLLEAQGVHVRGTCRRAGEPVALSGGGVDCFLYPVPYVEPEVVRAETGDEALRGHAAATAAVLERARADAAGRGGVRVLAAHAFVDGAASSESERSLTVGGSGAVPPETFAGFDYVALGHLHAPQSAGSEWLRYSGSLLKYSFGEAAQEKGVELVELAPGEVRTRRLSLTPRRDVVQLRGTLAELLGDPAHERHRTDLVQATLTDPGYVVDAVGKLRQRFSHVLEVQREGLTPAAVEGSFAARLAAAGGDHLRLFEGFFAEMAGAPPGEEERRLFQEACDEVLKAGRGA</sequence>
<keyword evidence="11" id="KW-1185">Reference proteome</keyword>
<evidence type="ECO:0000256" key="4">
    <source>
        <dbReference type="ARBA" id="ARBA00022722"/>
    </source>
</evidence>
<dbReference type="RefSeq" id="WP_248344950.1">
    <property type="nucleotide sequence ID" value="NZ_AP025592.1"/>
</dbReference>
<dbReference type="SUPFAM" id="SSF56300">
    <property type="entry name" value="Metallo-dependent phosphatases"/>
    <property type="match status" value="1"/>
</dbReference>
<dbReference type="InterPro" id="IPR004843">
    <property type="entry name" value="Calcineurin-like_PHP"/>
</dbReference>
<evidence type="ECO:0000259" key="9">
    <source>
        <dbReference type="Pfam" id="PF12320"/>
    </source>
</evidence>
<accession>A0ABM7X7V9</accession>
<reference evidence="11" key="1">
    <citation type="journal article" date="2022" name="Int. J. Syst. Evol. Microbiol.">
        <title>Anaeromyxobacter oryzae sp. nov., Anaeromyxobacter diazotrophicus sp. nov. and Anaeromyxobacter paludicola sp. nov., isolated from paddy soils.</title>
        <authorList>
            <person name="Itoh H."/>
            <person name="Xu Z."/>
            <person name="Mise K."/>
            <person name="Masuda Y."/>
            <person name="Ushijima N."/>
            <person name="Hayakawa C."/>
            <person name="Shiratori Y."/>
            <person name="Senoo K."/>
        </authorList>
    </citation>
    <scope>NUCLEOTIDE SEQUENCE [LARGE SCALE GENOMIC DNA]</scope>
    <source>
        <strain evidence="11">Red630</strain>
    </source>
</reference>
<dbReference type="Proteomes" id="UP001162734">
    <property type="component" value="Chromosome"/>
</dbReference>
<dbReference type="NCBIfam" id="TIGR00619">
    <property type="entry name" value="sbcd"/>
    <property type="match status" value="1"/>
</dbReference>
<comment type="function">
    <text evidence="7">SbcCD cleaves DNA hairpin structures. These structures can inhibit DNA replication and are intermediates in certain DNA recombination reactions. The complex acts as a 3'-&gt;5' double strand exonuclease that can open hairpins. It also has a 5' single-strand endonuclease activity.</text>
</comment>
<keyword evidence="7" id="KW-0255">Endonuclease</keyword>
<organism evidence="10 11">
    <name type="scientific">Anaeromyxobacter paludicola</name>
    <dbReference type="NCBI Taxonomy" id="2918171"/>
    <lineage>
        <taxon>Bacteria</taxon>
        <taxon>Pseudomonadati</taxon>
        <taxon>Myxococcota</taxon>
        <taxon>Myxococcia</taxon>
        <taxon>Myxococcales</taxon>
        <taxon>Cystobacterineae</taxon>
        <taxon>Anaeromyxobacteraceae</taxon>
        <taxon>Anaeromyxobacter</taxon>
    </lineage>
</organism>
<comment type="similarity">
    <text evidence="1 7">Belongs to the SbcD family.</text>
</comment>